<organism evidence="8 9">
    <name type="scientific">Actinacidiphila acididurans</name>
    <dbReference type="NCBI Taxonomy" id="2784346"/>
    <lineage>
        <taxon>Bacteria</taxon>
        <taxon>Bacillati</taxon>
        <taxon>Actinomycetota</taxon>
        <taxon>Actinomycetes</taxon>
        <taxon>Kitasatosporales</taxon>
        <taxon>Streptomycetaceae</taxon>
        <taxon>Actinacidiphila</taxon>
    </lineage>
</organism>
<evidence type="ECO:0000256" key="1">
    <source>
        <dbReference type="ARBA" id="ARBA00010641"/>
    </source>
</evidence>
<keyword evidence="2" id="KW-0805">Transcription regulation</keyword>
<evidence type="ECO:0000256" key="2">
    <source>
        <dbReference type="ARBA" id="ARBA00023015"/>
    </source>
</evidence>
<keyword evidence="9" id="KW-1185">Reference proteome</keyword>
<dbReference type="Proteomes" id="UP000749040">
    <property type="component" value="Unassembled WGS sequence"/>
</dbReference>
<dbReference type="NCBIfam" id="TIGR02937">
    <property type="entry name" value="sigma70-ECF"/>
    <property type="match status" value="1"/>
</dbReference>
<dbReference type="CDD" id="cd06171">
    <property type="entry name" value="Sigma70_r4"/>
    <property type="match status" value="1"/>
</dbReference>
<dbReference type="InterPro" id="IPR014284">
    <property type="entry name" value="RNA_pol_sigma-70_dom"/>
</dbReference>
<gene>
    <name evidence="8" type="ORF">ITX44_37080</name>
</gene>
<dbReference type="InterPro" id="IPR039425">
    <property type="entry name" value="RNA_pol_sigma-70-like"/>
</dbReference>
<feature type="domain" description="RNA polymerase sigma factor 70 region 4 type 2" evidence="7">
    <location>
        <begin position="131"/>
        <end position="182"/>
    </location>
</feature>
<keyword evidence="4" id="KW-0238">DNA-binding</keyword>
<protein>
    <submittedName>
        <fullName evidence="8">RNA polymerase sigma factor</fullName>
    </submittedName>
</protein>
<dbReference type="RefSeq" id="WP_205363852.1">
    <property type="nucleotide sequence ID" value="NZ_JADKYB010000031.1"/>
</dbReference>
<dbReference type="InterPro" id="IPR013249">
    <property type="entry name" value="RNA_pol_sigma70_r4_t2"/>
</dbReference>
<feature type="domain" description="RNA polymerase sigma-70 region 2" evidence="6">
    <location>
        <begin position="26"/>
        <end position="97"/>
    </location>
</feature>
<evidence type="ECO:0000256" key="3">
    <source>
        <dbReference type="ARBA" id="ARBA00023082"/>
    </source>
</evidence>
<dbReference type="InterPro" id="IPR036388">
    <property type="entry name" value="WH-like_DNA-bd_sf"/>
</dbReference>
<dbReference type="SUPFAM" id="SSF88946">
    <property type="entry name" value="Sigma2 domain of RNA polymerase sigma factors"/>
    <property type="match status" value="1"/>
</dbReference>
<reference evidence="8 9" key="1">
    <citation type="submission" date="2021-01" db="EMBL/GenBank/DDBJ databases">
        <title>Streptomyces acididurans sp. nov., isolated from a peat swamp forest soil.</title>
        <authorList>
            <person name="Chantavorakit T."/>
            <person name="Duangmal K."/>
        </authorList>
    </citation>
    <scope>NUCLEOTIDE SEQUENCE [LARGE SCALE GENOMIC DNA]</scope>
    <source>
        <strain evidence="8 9">KK5PA1</strain>
    </source>
</reference>
<evidence type="ECO:0000259" key="7">
    <source>
        <dbReference type="Pfam" id="PF08281"/>
    </source>
</evidence>
<dbReference type="InterPro" id="IPR007627">
    <property type="entry name" value="RNA_pol_sigma70_r2"/>
</dbReference>
<evidence type="ECO:0000313" key="9">
    <source>
        <dbReference type="Proteomes" id="UP000749040"/>
    </source>
</evidence>
<dbReference type="InterPro" id="IPR013325">
    <property type="entry name" value="RNA_pol_sigma_r2"/>
</dbReference>
<evidence type="ECO:0000259" key="6">
    <source>
        <dbReference type="Pfam" id="PF04542"/>
    </source>
</evidence>
<dbReference type="EMBL" id="JADKYB010000031">
    <property type="protein sequence ID" value="MBM9510079.1"/>
    <property type="molecule type" value="Genomic_DNA"/>
</dbReference>
<dbReference type="Pfam" id="PF08281">
    <property type="entry name" value="Sigma70_r4_2"/>
    <property type="match status" value="1"/>
</dbReference>
<comment type="caution">
    <text evidence="8">The sequence shown here is derived from an EMBL/GenBank/DDBJ whole genome shotgun (WGS) entry which is preliminary data.</text>
</comment>
<evidence type="ECO:0000313" key="8">
    <source>
        <dbReference type="EMBL" id="MBM9510079.1"/>
    </source>
</evidence>
<dbReference type="Gene3D" id="1.10.10.10">
    <property type="entry name" value="Winged helix-like DNA-binding domain superfamily/Winged helix DNA-binding domain"/>
    <property type="match status" value="1"/>
</dbReference>
<evidence type="ECO:0000256" key="4">
    <source>
        <dbReference type="ARBA" id="ARBA00023125"/>
    </source>
</evidence>
<comment type="similarity">
    <text evidence="1">Belongs to the sigma-70 factor family. ECF subfamily.</text>
</comment>
<accession>A0ABS2U399</accession>
<dbReference type="PANTHER" id="PTHR43133">
    <property type="entry name" value="RNA POLYMERASE ECF-TYPE SIGMA FACTO"/>
    <property type="match status" value="1"/>
</dbReference>
<evidence type="ECO:0000256" key="5">
    <source>
        <dbReference type="ARBA" id="ARBA00023163"/>
    </source>
</evidence>
<dbReference type="Pfam" id="PF04542">
    <property type="entry name" value="Sigma70_r2"/>
    <property type="match status" value="1"/>
</dbReference>
<dbReference type="SUPFAM" id="SSF88659">
    <property type="entry name" value="Sigma3 and sigma4 domains of RNA polymerase sigma factors"/>
    <property type="match status" value="1"/>
</dbReference>
<sequence length="199" mass="21436">MDSTAELTSDTADLLAADLTDGFTELVRLHASAVHAFLLRISGSPTVADDLGQDTFLKAYTALRDYPPERRRALRPRAWLLVIAANTWRNHVRTAARHPVAAAPVEESCVALSDGSPGPEERAANALDRDVLTTALLELPEQQRIAVVLRHVIGMSYAEAAQVLDCPVGTVKAQVSRGLARLREVVGPAAVTWQEARGA</sequence>
<name>A0ABS2U399_9ACTN</name>
<keyword evidence="5" id="KW-0804">Transcription</keyword>
<keyword evidence="3" id="KW-0731">Sigma factor</keyword>
<proteinExistence type="inferred from homology"/>
<dbReference type="InterPro" id="IPR013324">
    <property type="entry name" value="RNA_pol_sigma_r3/r4-like"/>
</dbReference>
<dbReference type="PANTHER" id="PTHR43133:SF8">
    <property type="entry name" value="RNA POLYMERASE SIGMA FACTOR HI_1459-RELATED"/>
    <property type="match status" value="1"/>
</dbReference>
<dbReference type="Gene3D" id="1.10.1740.10">
    <property type="match status" value="1"/>
</dbReference>